<dbReference type="GO" id="GO:0004113">
    <property type="term" value="F:2',3'-cyclic-nucleotide 3'-phosphodiesterase activity"/>
    <property type="evidence" value="ECO:0007669"/>
    <property type="project" value="InterPro"/>
</dbReference>
<dbReference type="InterPro" id="IPR009097">
    <property type="entry name" value="Cyclic_Pdiesterase"/>
</dbReference>
<dbReference type="EC" id="3.1.4.58" evidence="2"/>
<dbReference type="AlphaFoldDB" id="A0A1I6L5Q2"/>
<feature type="short sequence motif" description="HXTX 1" evidence="2">
    <location>
        <begin position="37"/>
        <end position="40"/>
    </location>
</feature>
<protein>
    <recommendedName>
        <fullName evidence="2">RNA 2',3'-cyclic phosphodiesterase</fullName>
        <shortName evidence="2">RNA 2',3'-CPDase</shortName>
        <ecNumber evidence="2">3.1.4.58</ecNumber>
    </recommendedName>
</protein>
<dbReference type="PANTHER" id="PTHR35561">
    <property type="entry name" value="RNA 2',3'-CYCLIC PHOSPHODIESTERASE"/>
    <property type="match status" value="1"/>
</dbReference>
<organism evidence="3 4">
    <name type="scientific">Sphingomonas jatrophae</name>
    <dbReference type="NCBI Taxonomy" id="1166337"/>
    <lineage>
        <taxon>Bacteria</taxon>
        <taxon>Pseudomonadati</taxon>
        <taxon>Pseudomonadota</taxon>
        <taxon>Alphaproteobacteria</taxon>
        <taxon>Sphingomonadales</taxon>
        <taxon>Sphingomonadaceae</taxon>
        <taxon>Sphingomonas</taxon>
    </lineage>
</organism>
<dbReference type="Proteomes" id="UP000198824">
    <property type="component" value="Unassembled WGS sequence"/>
</dbReference>
<dbReference type="SUPFAM" id="SSF55144">
    <property type="entry name" value="LigT-like"/>
    <property type="match status" value="1"/>
</dbReference>
<evidence type="ECO:0000256" key="2">
    <source>
        <dbReference type="HAMAP-Rule" id="MF_01940"/>
    </source>
</evidence>
<dbReference type="Gene3D" id="3.90.1140.10">
    <property type="entry name" value="Cyclic phosphodiesterase"/>
    <property type="match status" value="1"/>
</dbReference>
<feature type="short sequence motif" description="HXTX 2" evidence="2">
    <location>
        <begin position="121"/>
        <end position="124"/>
    </location>
</feature>
<proteinExistence type="inferred from homology"/>
<feature type="active site" description="Proton donor" evidence="2">
    <location>
        <position position="37"/>
    </location>
</feature>
<keyword evidence="1 2" id="KW-0378">Hydrolase</keyword>
<accession>A0A1I6L5Q2</accession>
<dbReference type="EMBL" id="FOZG01000002">
    <property type="protein sequence ID" value="SFR98805.1"/>
    <property type="molecule type" value="Genomic_DNA"/>
</dbReference>
<name>A0A1I6L5Q2_9SPHN</name>
<dbReference type="GO" id="GO:0016874">
    <property type="term" value="F:ligase activity"/>
    <property type="evidence" value="ECO:0007669"/>
    <property type="project" value="UniProtKB-KW"/>
</dbReference>
<dbReference type="InterPro" id="IPR004175">
    <property type="entry name" value="RNA_CPDase"/>
</dbReference>
<reference evidence="3 4" key="1">
    <citation type="submission" date="2016-10" db="EMBL/GenBank/DDBJ databases">
        <authorList>
            <person name="de Groot N.N."/>
        </authorList>
    </citation>
    <scope>NUCLEOTIDE SEQUENCE [LARGE SCALE GENOMIC DNA]</scope>
    <source>
        <strain evidence="3 4">S5-249</strain>
    </source>
</reference>
<keyword evidence="3" id="KW-0436">Ligase</keyword>
<dbReference type="HAMAP" id="MF_01940">
    <property type="entry name" value="RNA_CPDase"/>
    <property type="match status" value="1"/>
</dbReference>
<comment type="similarity">
    <text evidence="2">Belongs to the 2H phosphoesterase superfamily. ThpR family.</text>
</comment>
<keyword evidence="4" id="KW-1185">Reference proteome</keyword>
<evidence type="ECO:0000313" key="3">
    <source>
        <dbReference type="EMBL" id="SFR98805.1"/>
    </source>
</evidence>
<dbReference type="RefSeq" id="WP_093314726.1">
    <property type="nucleotide sequence ID" value="NZ_FOZG01000002.1"/>
</dbReference>
<sequence>MHRLFVALRPPRATREGLLDLMEGVPGARWQDDDQLHLTLRFIGEVDGHVADDIAAALGGVRHPALDIAPVGVGRFEKRGRADALWAGISPRDEVAALHRKVDQALVRVGLAPEGRAFLPHITLARLPRGAGPIEPFLSRHAGLTAPAEHYVRFHLYESRLASTGAAYEIVETYPLG</sequence>
<comment type="function">
    <text evidence="2">Hydrolyzes RNA 2',3'-cyclic phosphodiester to an RNA 2'-phosphomonoester.</text>
</comment>
<dbReference type="Pfam" id="PF13563">
    <property type="entry name" value="2_5_RNA_ligase2"/>
    <property type="match status" value="1"/>
</dbReference>
<evidence type="ECO:0000256" key="1">
    <source>
        <dbReference type="ARBA" id="ARBA00022801"/>
    </source>
</evidence>
<dbReference type="OrthoDB" id="9793819at2"/>
<dbReference type="PANTHER" id="PTHR35561:SF1">
    <property type="entry name" value="RNA 2',3'-CYCLIC PHOSPHODIESTERASE"/>
    <property type="match status" value="1"/>
</dbReference>
<feature type="active site" description="Proton acceptor" evidence="2">
    <location>
        <position position="121"/>
    </location>
</feature>
<gene>
    <name evidence="3" type="ORF">SAMN05192580_2334</name>
</gene>
<evidence type="ECO:0000313" key="4">
    <source>
        <dbReference type="Proteomes" id="UP000198824"/>
    </source>
</evidence>
<comment type="catalytic activity">
    <reaction evidence="2">
        <text>a 3'-end 2',3'-cyclophospho-ribonucleotide-RNA + H2O = a 3'-end 2'-phospho-ribonucleotide-RNA + H(+)</text>
        <dbReference type="Rhea" id="RHEA:11828"/>
        <dbReference type="Rhea" id="RHEA-COMP:10464"/>
        <dbReference type="Rhea" id="RHEA-COMP:17353"/>
        <dbReference type="ChEBI" id="CHEBI:15377"/>
        <dbReference type="ChEBI" id="CHEBI:15378"/>
        <dbReference type="ChEBI" id="CHEBI:83064"/>
        <dbReference type="ChEBI" id="CHEBI:173113"/>
        <dbReference type="EC" id="3.1.4.58"/>
    </reaction>
</comment>
<dbReference type="GO" id="GO:0008664">
    <property type="term" value="F:RNA 2',3'-cyclic 3'-phosphodiesterase activity"/>
    <property type="evidence" value="ECO:0007669"/>
    <property type="project" value="UniProtKB-EC"/>
</dbReference>
<dbReference type="NCBIfam" id="TIGR02258">
    <property type="entry name" value="2_5_ligase"/>
    <property type="match status" value="1"/>
</dbReference>